<name>A0A3N4I358_ASCIM</name>
<dbReference type="OrthoDB" id="5356024at2759"/>
<dbReference type="EMBL" id="ML119710">
    <property type="protein sequence ID" value="RPA78530.1"/>
    <property type="molecule type" value="Genomic_DNA"/>
</dbReference>
<keyword evidence="1" id="KW-0472">Membrane</keyword>
<reference evidence="2 3" key="1">
    <citation type="journal article" date="2018" name="Nat. Ecol. Evol.">
        <title>Pezizomycetes genomes reveal the molecular basis of ectomycorrhizal truffle lifestyle.</title>
        <authorList>
            <person name="Murat C."/>
            <person name="Payen T."/>
            <person name="Noel B."/>
            <person name="Kuo A."/>
            <person name="Morin E."/>
            <person name="Chen J."/>
            <person name="Kohler A."/>
            <person name="Krizsan K."/>
            <person name="Balestrini R."/>
            <person name="Da Silva C."/>
            <person name="Montanini B."/>
            <person name="Hainaut M."/>
            <person name="Levati E."/>
            <person name="Barry K.W."/>
            <person name="Belfiori B."/>
            <person name="Cichocki N."/>
            <person name="Clum A."/>
            <person name="Dockter R.B."/>
            <person name="Fauchery L."/>
            <person name="Guy J."/>
            <person name="Iotti M."/>
            <person name="Le Tacon F."/>
            <person name="Lindquist E.A."/>
            <person name="Lipzen A."/>
            <person name="Malagnac F."/>
            <person name="Mello A."/>
            <person name="Molinier V."/>
            <person name="Miyauchi S."/>
            <person name="Poulain J."/>
            <person name="Riccioni C."/>
            <person name="Rubini A."/>
            <person name="Sitrit Y."/>
            <person name="Splivallo R."/>
            <person name="Traeger S."/>
            <person name="Wang M."/>
            <person name="Zifcakova L."/>
            <person name="Wipf D."/>
            <person name="Zambonelli A."/>
            <person name="Paolocci F."/>
            <person name="Nowrousian M."/>
            <person name="Ottonello S."/>
            <person name="Baldrian P."/>
            <person name="Spatafora J.W."/>
            <person name="Henrissat B."/>
            <person name="Nagy L.G."/>
            <person name="Aury J.M."/>
            <person name="Wincker P."/>
            <person name="Grigoriev I.V."/>
            <person name="Bonfante P."/>
            <person name="Martin F.M."/>
        </authorList>
    </citation>
    <scope>NUCLEOTIDE SEQUENCE [LARGE SCALE GENOMIC DNA]</scope>
    <source>
        <strain evidence="2 3">RN42</strain>
    </source>
</reference>
<keyword evidence="1" id="KW-1133">Transmembrane helix</keyword>
<dbReference type="AlphaFoldDB" id="A0A3N4I358"/>
<protein>
    <submittedName>
        <fullName evidence="2">Uncharacterized protein</fullName>
    </submittedName>
</protein>
<keyword evidence="1" id="KW-0812">Transmembrane</keyword>
<gene>
    <name evidence="2" type="ORF">BJ508DRAFT_329154</name>
</gene>
<sequence>MLHSKRPPPLTFSPPTPTGDIKRVAPTTFQLSNTPISILRDRSPRHAPPFSPSAFLQIPIPQSLPSTPFSPSFERATRDCGPNCLIWVLLASNLFSMAWSYLVVTAATDRRSGWYDSFHASEVLWEGGWASCRTFAALISLTNVILVIKTCVQLIRSGITISDPKSTTFIGRLAFRTALVGALVAAFGVVAMVGLIPWRMTWVEVGREDDNLLFAWDG</sequence>
<evidence type="ECO:0000313" key="3">
    <source>
        <dbReference type="Proteomes" id="UP000275078"/>
    </source>
</evidence>
<keyword evidence="3" id="KW-1185">Reference proteome</keyword>
<feature type="transmembrane region" description="Helical" evidence="1">
    <location>
        <begin position="128"/>
        <end position="152"/>
    </location>
</feature>
<feature type="transmembrane region" description="Helical" evidence="1">
    <location>
        <begin position="173"/>
        <end position="198"/>
    </location>
</feature>
<dbReference type="Proteomes" id="UP000275078">
    <property type="component" value="Unassembled WGS sequence"/>
</dbReference>
<organism evidence="2 3">
    <name type="scientific">Ascobolus immersus RN42</name>
    <dbReference type="NCBI Taxonomy" id="1160509"/>
    <lineage>
        <taxon>Eukaryota</taxon>
        <taxon>Fungi</taxon>
        <taxon>Dikarya</taxon>
        <taxon>Ascomycota</taxon>
        <taxon>Pezizomycotina</taxon>
        <taxon>Pezizomycetes</taxon>
        <taxon>Pezizales</taxon>
        <taxon>Ascobolaceae</taxon>
        <taxon>Ascobolus</taxon>
    </lineage>
</organism>
<evidence type="ECO:0000313" key="2">
    <source>
        <dbReference type="EMBL" id="RPA78530.1"/>
    </source>
</evidence>
<accession>A0A3N4I358</accession>
<feature type="transmembrane region" description="Helical" evidence="1">
    <location>
        <begin position="84"/>
        <end position="108"/>
    </location>
</feature>
<evidence type="ECO:0000256" key="1">
    <source>
        <dbReference type="SAM" id="Phobius"/>
    </source>
</evidence>
<proteinExistence type="predicted"/>